<dbReference type="InterPro" id="IPR035919">
    <property type="entry name" value="EAL_sf"/>
</dbReference>
<evidence type="ECO:0000256" key="12">
    <source>
        <dbReference type="SAM" id="Phobius"/>
    </source>
</evidence>
<keyword evidence="9" id="KW-0902">Two-component regulatory system</keyword>
<dbReference type="GO" id="GO:0005524">
    <property type="term" value="F:ATP binding"/>
    <property type="evidence" value="ECO:0007669"/>
    <property type="project" value="UniProtKB-KW"/>
</dbReference>
<dbReference type="InterPro" id="IPR001633">
    <property type="entry name" value="EAL_dom"/>
</dbReference>
<dbReference type="PANTHER" id="PTHR44757:SF2">
    <property type="entry name" value="BIOFILM ARCHITECTURE MAINTENANCE PROTEIN MBAA"/>
    <property type="match status" value="1"/>
</dbReference>
<keyword evidence="17" id="KW-1185">Reference proteome</keyword>
<comment type="subcellular location">
    <subcellularLocation>
        <location evidence="1">Membrane</location>
        <topology evidence="1">Multi-pass membrane protein</topology>
    </subcellularLocation>
</comment>
<dbReference type="PIRSF" id="PIRSF005925">
    <property type="entry name" value="Dos"/>
    <property type="match status" value="1"/>
</dbReference>
<name>A0A239KK21_9BURK</name>
<dbReference type="InterPro" id="IPR000160">
    <property type="entry name" value="GGDEF_dom"/>
</dbReference>
<keyword evidence="4 12" id="KW-0812">Transmembrane</keyword>
<dbReference type="Gene3D" id="3.30.70.270">
    <property type="match status" value="1"/>
</dbReference>
<evidence type="ECO:0000256" key="7">
    <source>
        <dbReference type="ARBA" id="ARBA00022840"/>
    </source>
</evidence>
<gene>
    <name evidence="16" type="ORF">SAMN06265795_11620</name>
</gene>
<dbReference type="PANTHER" id="PTHR44757">
    <property type="entry name" value="DIGUANYLATE CYCLASE DGCP"/>
    <property type="match status" value="1"/>
</dbReference>
<dbReference type="OrthoDB" id="9813903at2"/>
<dbReference type="AlphaFoldDB" id="A0A239KK21"/>
<evidence type="ECO:0000256" key="3">
    <source>
        <dbReference type="ARBA" id="ARBA00022679"/>
    </source>
</evidence>
<dbReference type="GO" id="GO:0000160">
    <property type="term" value="P:phosphorelay signal transduction system"/>
    <property type="evidence" value="ECO:0007669"/>
    <property type="project" value="UniProtKB-KW"/>
</dbReference>
<evidence type="ECO:0000256" key="1">
    <source>
        <dbReference type="ARBA" id="ARBA00004141"/>
    </source>
</evidence>
<dbReference type="SUPFAM" id="SSF55073">
    <property type="entry name" value="Nucleotide cyclase"/>
    <property type="match status" value="1"/>
</dbReference>
<dbReference type="Pfam" id="PF13426">
    <property type="entry name" value="PAS_9"/>
    <property type="match status" value="1"/>
</dbReference>
<dbReference type="CDD" id="cd01948">
    <property type="entry name" value="EAL"/>
    <property type="match status" value="1"/>
</dbReference>
<dbReference type="InterPro" id="IPR043128">
    <property type="entry name" value="Rev_trsase/Diguanyl_cyclase"/>
</dbReference>
<dbReference type="Pfam" id="PF00563">
    <property type="entry name" value="EAL"/>
    <property type="match status" value="1"/>
</dbReference>
<evidence type="ECO:0000256" key="9">
    <source>
        <dbReference type="ARBA" id="ARBA00023012"/>
    </source>
</evidence>
<dbReference type="PROSITE" id="PS50887">
    <property type="entry name" value="GGDEF"/>
    <property type="match status" value="1"/>
</dbReference>
<keyword evidence="10 12" id="KW-0472">Membrane</keyword>
<dbReference type="Gene3D" id="3.30.450.20">
    <property type="entry name" value="PAS domain"/>
    <property type="match status" value="1"/>
</dbReference>
<evidence type="ECO:0000259" key="15">
    <source>
        <dbReference type="PROSITE" id="PS50887"/>
    </source>
</evidence>
<evidence type="ECO:0000259" key="14">
    <source>
        <dbReference type="PROSITE" id="PS50883"/>
    </source>
</evidence>
<dbReference type="NCBIfam" id="TIGR00254">
    <property type="entry name" value="GGDEF"/>
    <property type="match status" value="1"/>
</dbReference>
<dbReference type="Pfam" id="PF00990">
    <property type="entry name" value="GGDEF"/>
    <property type="match status" value="1"/>
</dbReference>
<evidence type="ECO:0000256" key="4">
    <source>
        <dbReference type="ARBA" id="ARBA00022692"/>
    </source>
</evidence>
<dbReference type="SUPFAM" id="SSF141868">
    <property type="entry name" value="EAL domain-like"/>
    <property type="match status" value="1"/>
</dbReference>
<dbReference type="Gene3D" id="1.20.120.620">
    <property type="entry name" value="Backbone structure of the membrane domain of e. Coli histidine kinase receptor kdpd"/>
    <property type="match status" value="1"/>
</dbReference>
<feature type="transmembrane region" description="Helical" evidence="12">
    <location>
        <begin position="15"/>
        <end position="35"/>
    </location>
</feature>
<dbReference type="InterPro" id="IPR029787">
    <property type="entry name" value="Nucleotide_cyclase"/>
</dbReference>
<keyword evidence="7" id="KW-0067">ATP-binding</keyword>
<dbReference type="GO" id="GO:0016020">
    <property type="term" value="C:membrane"/>
    <property type="evidence" value="ECO:0007669"/>
    <property type="project" value="UniProtKB-SubCell"/>
</dbReference>
<proteinExistence type="predicted"/>
<dbReference type="InterPro" id="IPR000014">
    <property type="entry name" value="PAS"/>
</dbReference>
<feature type="transmembrane region" description="Helical" evidence="12">
    <location>
        <begin position="47"/>
        <end position="80"/>
    </location>
</feature>
<accession>A0A239KK21</accession>
<evidence type="ECO:0000256" key="10">
    <source>
        <dbReference type="ARBA" id="ARBA00023136"/>
    </source>
</evidence>
<organism evidence="16 17">
    <name type="scientific">Noviherbaspirillum humi</name>
    <dbReference type="NCBI Taxonomy" id="1688639"/>
    <lineage>
        <taxon>Bacteria</taxon>
        <taxon>Pseudomonadati</taxon>
        <taxon>Pseudomonadota</taxon>
        <taxon>Betaproteobacteria</taxon>
        <taxon>Burkholderiales</taxon>
        <taxon>Oxalobacteraceae</taxon>
        <taxon>Noviherbaspirillum</taxon>
    </lineage>
</organism>
<dbReference type="FunFam" id="3.20.20.450:FF:000001">
    <property type="entry name" value="Cyclic di-GMP phosphodiesterase yahA"/>
    <property type="match status" value="1"/>
</dbReference>
<dbReference type="PROSITE" id="PS50112">
    <property type="entry name" value="PAS"/>
    <property type="match status" value="1"/>
</dbReference>
<feature type="domain" description="EAL" evidence="14">
    <location>
        <begin position="432"/>
        <end position="686"/>
    </location>
</feature>
<dbReference type="Gene3D" id="3.20.20.450">
    <property type="entry name" value="EAL domain"/>
    <property type="match status" value="1"/>
</dbReference>
<keyword evidence="5" id="KW-0547">Nucleotide-binding</keyword>
<dbReference type="GO" id="GO:0071111">
    <property type="term" value="F:cyclic-guanylate-specific phosphodiesterase activity"/>
    <property type="evidence" value="ECO:0007669"/>
    <property type="project" value="UniProtKB-EC"/>
</dbReference>
<evidence type="ECO:0000313" key="17">
    <source>
        <dbReference type="Proteomes" id="UP000198284"/>
    </source>
</evidence>
<reference evidence="16 17" key="1">
    <citation type="submission" date="2017-06" db="EMBL/GenBank/DDBJ databases">
        <authorList>
            <person name="Kim H.J."/>
            <person name="Triplett B.A."/>
        </authorList>
    </citation>
    <scope>NUCLEOTIDE SEQUENCE [LARGE SCALE GENOMIC DNA]</scope>
    <source>
        <strain evidence="16 17">U15</strain>
    </source>
</reference>
<evidence type="ECO:0000256" key="11">
    <source>
        <dbReference type="ARBA" id="ARBA00051114"/>
    </source>
</evidence>
<feature type="transmembrane region" description="Helical" evidence="12">
    <location>
        <begin position="95"/>
        <end position="114"/>
    </location>
</feature>
<dbReference type="CDD" id="cd01949">
    <property type="entry name" value="GGDEF"/>
    <property type="match status" value="1"/>
</dbReference>
<dbReference type="NCBIfam" id="TIGR00229">
    <property type="entry name" value="sensory_box"/>
    <property type="match status" value="1"/>
</dbReference>
<dbReference type="SUPFAM" id="SSF55785">
    <property type="entry name" value="PYP-like sensor domain (PAS domain)"/>
    <property type="match status" value="1"/>
</dbReference>
<dbReference type="SMART" id="SM00091">
    <property type="entry name" value="PAS"/>
    <property type="match status" value="1"/>
</dbReference>
<keyword evidence="2" id="KW-0597">Phosphoprotein</keyword>
<evidence type="ECO:0000313" key="16">
    <source>
        <dbReference type="EMBL" id="SNT18042.1"/>
    </source>
</evidence>
<dbReference type="PROSITE" id="PS50883">
    <property type="entry name" value="EAL"/>
    <property type="match status" value="1"/>
</dbReference>
<feature type="domain" description="GGDEF" evidence="15">
    <location>
        <begin position="290"/>
        <end position="423"/>
    </location>
</feature>
<dbReference type="RefSeq" id="WP_089400908.1">
    <property type="nucleotide sequence ID" value="NZ_FZOT01000016.1"/>
</dbReference>
<evidence type="ECO:0000259" key="13">
    <source>
        <dbReference type="PROSITE" id="PS50112"/>
    </source>
</evidence>
<dbReference type="InterPro" id="IPR012226">
    <property type="entry name" value="Diguanyl_cyclase/Pdiesterase"/>
</dbReference>
<evidence type="ECO:0000256" key="8">
    <source>
        <dbReference type="ARBA" id="ARBA00022989"/>
    </source>
</evidence>
<dbReference type="CDD" id="cd00130">
    <property type="entry name" value="PAS"/>
    <property type="match status" value="1"/>
</dbReference>
<feature type="domain" description="PAS" evidence="13">
    <location>
        <begin position="131"/>
        <end position="201"/>
    </location>
</feature>
<keyword evidence="6" id="KW-0418">Kinase</keyword>
<dbReference type="GO" id="GO:0071732">
    <property type="term" value="P:cellular response to nitric oxide"/>
    <property type="evidence" value="ECO:0007669"/>
    <property type="project" value="UniProtKB-ARBA"/>
</dbReference>
<dbReference type="SMART" id="SM00267">
    <property type="entry name" value="GGDEF"/>
    <property type="match status" value="1"/>
</dbReference>
<evidence type="ECO:0000256" key="2">
    <source>
        <dbReference type="ARBA" id="ARBA00022553"/>
    </source>
</evidence>
<dbReference type="SMART" id="SM00052">
    <property type="entry name" value="EAL"/>
    <property type="match status" value="1"/>
</dbReference>
<dbReference type="Pfam" id="PF13493">
    <property type="entry name" value="DUF4118"/>
    <property type="match status" value="1"/>
</dbReference>
<evidence type="ECO:0000256" key="5">
    <source>
        <dbReference type="ARBA" id="ARBA00022741"/>
    </source>
</evidence>
<dbReference type="InterPro" id="IPR038318">
    <property type="entry name" value="KdpD_sf"/>
</dbReference>
<sequence>MHSSNWFRGTGDSPLRSFAMAVLIVLPFAFAQYAARTYLGFRAPLGLLIPPVMICVVFGGWRPAVLATVTSLGIGAFFLMEPRYSFAVASTEDRAVLVVFSFICSFMSLMGGMLERAERKAGCLMRSLQESEQTMRALLQATTQAALGVGQDGLIRFANEAVRRLFGYAPEELIGRPVWVLVPEGLPELQPQDLEAFFAASRTGYTSQVREVKARDKHGRLIAAEASLGMADTPSGPLAVTFVADITRRKEAEERIIHAARHDPLTGLPNRALIYELGAHALVAASRADRKVAMLFFDLDRFKPINDTYGHETGDRMLQEVARRLKAAVRASDVVGRLGGDEFIAILTDMQTEADVTHTAAHLLQSLGQPCRIGELELATSPSIGISLYPADGRDIDTLIRHADAAMYHAKGAGRNNFQFFTAEINDHAEHAFMLEQRLREALRRGEFELAYQPVLDTRSMRVVGAEALVRWKQEDAPSLPPAEFIAAAETSGLIHQIGDWVLAEACRQHDAWRRQGLPPLRIAVNVSPVQFRAKHFRRRVAEMLAGAGIDPACVELEVTEATVMKQVEQAARTLAGLKELGVRITLDDFGTGYSCLGYLSQIPIDKLKVDQSFVRRISDDPHSLAIADAVITLGKRLGTEVVAEGIESEQALDLLRQRECDHGQGYLFSRPLTGAQFATWCRDHDARRVLH</sequence>
<dbReference type="GO" id="GO:0016301">
    <property type="term" value="F:kinase activity"/>
    <property type="evidence" value="ECO:0007669"/>
    <property type="project" value="UniProtKB-KW"/>
</dbReference>
<comment type="catalytic activity">
    <reaction evidence="11">
        <text>3',3'-c-di-GMP + H2O = 5'-phosphoguanylyl(3'-&gt;5')guanosine + H(+)</text>
        <dbReference type="Rhea" id="RHEA:24902"/>
        <dbReference type="ChEBI" id="CHEBI:15377"/>
        <dbReference type="ChEBI" id="CHEBI:15378"/>
        <dbReference type="ChEBI" id="CHEBI:58754"/>
        <dbReference type="ChEBI" id="CHEBI:58805"/>
        <dbReference type="EC" id="3.1.4.52"/>
    </reaction>
    <physiologicalReaction direction="left-to-right" evidence="11">
        <dbReference type="Rhea" id="RHEA:24903"/>
    </physiologicalReaction>
</comment>
<dbReference type="FunFam" id="3.30.70.270:FF:000001">
    <property type="entry name" value="Diguanylate cyclase domain protein"/>
    <property type="match status" value="1"/>
</dbReference>
<dbReference type="InterPro" id="IPR025201">
    <property type="entry name" value="KdpD_TM"/>
</dbReference>
<dbReference type="Proteomes" id="UP000198284">
    <property type="component" value="Unassembled WGS sequence"/>
</dbReference>
<dbReference type="EMBL" id="FZOT01000016">
    <property type="protein sequence ID" value="SNT18042.1"/>
    <property type="molecule type" value="Genomic_DNA"/>
</dbReference>
<dbReference type="InterPro" id="IPR035965">
    <property type="entry name" value="PAS-like_dom_sf"/>
</dbReference>
<keyword evidence="3" id="KW-0808">Transferase</keyword>
<protein>
    <submittedName>
        <fullName evidence="16">PAS domain S-box-containing protein/diguanylate cyclase (GGDEF) domain-containing protein</fullName>
    </submittedName>
</protein>
<evidence type="ECO:0000256" key="6">
    <source>
        <dbReference type="ARBA" id="ARBA00022777"/>
    </source>
</evidence>
<dbReference type="InterPro" id="IPR052155">
    <property type="entry name" value="Biofilm_reg_signaling"/>
</dbReference>
<keyword evidence="8 12" id="KW-1133">Transmembrane helix</keyword>